<keyword evidence="3" id="KW-1185">Reference proteome</keyword>
<accession>A0ABV2AW84</accession>
<evidence type="ECO:0000313" key="2">
    <source>
        <dbReference type="EMBL" id="MES1923639.1"/>
    </source>
</evidence>
<dbReference type="InterPro" id="IPR038765">
    <property type="entry name" value="Papain-like_cys_pep_sf"/>
</dbReference>
<dbReference type="Gene3D" id="3.90.70.10">
    <property type="entry name" value="Cysteine proteinases"/>
    <property type="match status" value="1"/>
</dbReference>
<comment type="caution">
    <text evidence="2">The sequence shown here is derived from an EMBL/GenBank/DDBJ whole genome shotgun (WGS) entry which is preliminary data.</text>
</comment>
<reference evidence="2 3" key="1">
    <citation type="journal article" date="2024" name="BMC Biol.">
        <title>Comparative genomics of Ascetosporea gives new insight into the evolutionary basis for animal parasitism in Rhizaria.</title>
        <authorList>
            <person name="Hiltunen Thoren M."/>
            <person name="Onut-Brannstrom I."/>
            <person name="Alfjorden A."/>
            <person name="Peckova H."/>
            <person name="Swords F."/>
            <person name="Hooper C."/>
            <person name="Holzer A.S."/>
            <person name="Bass D."/>
            <person name="Burki F."/>
        </authorList>
    </citation>
    <scope>NUCLEOTIDE SEQUENCE [LARGE SCALE GENOMIC DNA]</scope>
    <source>
        <strain evidence="2">20-A016</strain>
    </source>
</reference>
<evidence type="ECO:0000313" key="3">
    <source>
        <dbReference type="Proteomes" id="UP001439008"/>
    </source>
</evidence>
<evidence type="ECO:0000259" key="1">
    <source>
        <dbReference type="PROSITE" id="PS50235"/>
    </source>
</evidence>
<feature type="non-terminal residue" evidence="2">
    <location>
        <position position="1"/>
    </location>
</feature>
<dbReference type="SUPFAM" id="SSF54001">
    <property type="entry name" value="Cysteine proteinases"/>
    <property type="match status" value="1"/>
</dbReference>
<feature type="domain" description="USP" evidence="1">
    <location>
        <begin position="1"/>
        <end position="129"/>
    </location>
</feature>
<dbReference type="Proteomes" id="UP001439008">
    <property type="component" value="Unassembled WGS sequence"/>
</dbReference>
<dbReference type="InterPro" id="IPR028889">
    <property type="entry name" value="USP"/>
</dbReference>
<dbReference type="Pfam" id="PF00443">
    <property type="entry name" value="UCH"/>
    <property type="match status" value="1"/>
</dbReference>
<organism evidence="2 3">
    <name type="scientific">Bonamia ostreae</name>
    <dbReference type="NCBI Taxonomy" id="126728"/>
    <lineage>
        <taxon>Eukaryota</taxon>
        <taxon>Sar</taxon>
        <taxon>Rhizaria</taxon>
        <taxon>Endomyxa</taxon>
        <taxon>Ascetosporea</taxon>
        <taxon>Haplosporida</taxon>
        <taxon>Bonamia</taxon>
    </lineage>
</organism>
<sequence>NEHKHTDSDSLHELKKLANEYWSGQYLVIRPENIINKIQDSNPVFVPWEQQDAHEFLLTTLTMLHEETMIVIKEDMEPIDKINQEIKILQNLCERFSKIQITGGRDLSAIVNFYRHDSKDNKINEKSVG</sequence>
<protein>
    <recommendedName>
        <fullName evidence="1">USP domain-containing protein</fullName>
    </recommendedName>
</protein>
<dbReference type="InterPro" id="IPR001394">
    <property type="entry name" value="Peptidase_C19_UCH"/>
</dbReference>
<feature type="non-terminal residue" evidence="2">
    <location>
        <position position="129"/>
    </location>
</feature>
<dbReference type="PROSITE" id="PS50235">
    <property type="entry name" value="USP_3"/>
    <property type="match status" value="1"/>
</dbReference>
<proteinExistence type="predicted"/>
<dbReference type="EMBL" id="JBDODL010007375">
    <property type="protein sequence ID" value="MES1923639.1"/>
    <property type="molecule type" value="Genomic_DNA"/>
</dbReference>
<gene>
    <name evidence="2" type="ORF">MHBO_005256</name>
</gene>
<name>A0ABV2AW84_9EUKA</name>